<name>A0A3M9NQV1_9BACT</name>
<accession>A0A3M9NQV1</accession>
<comment type="caution">
    <text evidence="1">The sequence shown here is derived from an EMBL/GenBank/DDBJ whole genome shotgun (WGS) entry which is preliminary data.</text>
</comment>
<reference evidence="1 2" key="1">
    <citation type="submission" date="2018-11" db="EMBL/GenBank/DDBJ databases">
        <title>Draft genome sequence of Ferruginibacter sp. BO-59.</title>
        <authorList>
            <person name="Im W.T."/>
        </authorList>
    </citation>
    <scope>NUCLEOTIDE SEQUENCE [LARGE SCALE GENOMIC DNA]</scope>
    <source>
        <strain evidence="1 2">BO-59</strain>
    </source>
</reference>
<keyword evidence="2" id="KW-1185">Reference proteome</keyword>
<dbReference type="Proteomes" id="UP000267223">
    <property type="component" value="Unassembled WGS sequence"/>
</dbReference>
<organism evidence="1 2">
    <name type="scientific">Hanamia caeni</name>
    <dbReference type="NCBI Taxonomy" id="2294116"/>
    <lineage>
        <taxon>Bacteria</taxon>
        <taxon>Pseudomonadati</taxon>
        <taxon>Bacteroidota</taxon>
        <taxon>Chitinophagia</taxon>
        <taxon>Chitinophagales</taxon>
        <taxon>Chitinophagaceae</taxon>
        <taxon>Hanamia</taxon>
    </lineage>
</organism>
<dbReference type="RefSeq" id="WP_123118954.1">
    <property type="nucleotide sequence ID" value="NZ_RJJR01000001.1"/>
</dbReference>
<dbReference type="AlphaFoldDB" id="A0A3M9NQV1"/>
<sequence>MSNCSGLSLKKASARVTFHQMQKASKTIRSLHNAFPDLSFIVEEMVTHDDKEKTVAIIFI</sequence>
<protein>
    <submittedName>
        <fullName evidence="1">Uncharacterized protein</fullName>
    </submittedName>
</protein>
<evidence type="ECO:0000313" key="2">
    <source>
        <dbReference type="Proteomes" id="UP000267223"/>
    </source>
</evidence>
<evidence type="ECO:0000313" key="1">
    <source>
        <dbReference type="EMBL" id="RNI40064.1"/>
    </source>
</evidence>
<dbReference type="EMBL" id="RJJR01000001">
    <property type="protein sequence ID" value="RNI40064.1"/>
    <property type="molecule type" value="Genomic_DNA"/>
</dbReference>
<gene>
    <name evidence="1" type="ORF">EFY79_01815</name>
</gene>
<proteinExistence type="predicted"/>